<reference evidence="7 8" key="1">
    <citation type="journal article" date="2017" name="Genome Biol. Evol.">
        <title>Trajectories and Drivers of Genome Evolution in Surface-Associated Marine Phaeobacter.</title>
        <authorList>
            <person name="Freese H.M."/>
            <person name="Sikorski J."/>
            <person name="Bunk B."/>
            <person name="Scheuner C."/>
            <person name="Meier-Kolthoff J.P."/>
            <person name="Sproer C."/>
            <person name="Gram L."/>
            <person name="Overmann J."/>
        </authorList>
    </citation>
    <scope>NUCLEOTIDE SEQUENCE [LARGE SCALE GENOMIC DNA]</scope>
    <source>
        <strain evidence="7 8">P66</strain>
    </source>
</reference>
<dbReference type="Pfam" id="PF13657">
    <property type="entry name" value="Couple_hipA"/>
    <property type="match status" value="1"/>
</dbReference>
<dbReference type="PANTHER" id="PTHR37419">
    <property type="entry name" value="SERINE/THREONINE-PROTEIN KINASE TOXIN HIPA"/>
    <property type="match status" value="1"/>
</dbReference>
<proteinExistence type="inferred from homology"/>
<dbReference type="Gene3D" id="1.10.1070.20">
    <property type="match status" value="1"/>
</dbReference>
<dbReference type="RefSeq" id="WP_102875600.1">
    <property type="nucleotide sequence ID" value="NZ_CP010603.1"/>
</dbReference>
<keyword evidence="7" id="KW-0614">Plasmid</keyword>
<sequence length="410" mass="45954">MPEAFVVLGDACIPVGRLIFETDGRRSHSTFIYDERWLENPIGFDLAPDMPRSLAPFHSSSEGRDSRRRDVLAGPFTDTSPDSWGRKLIRRVHGEGATEFDYLVAADDRARQGALRFLNEKGEVFHPDQPPVPRLANIEELRAIAARYERDPDGAEAEARDLVGAAGSLGGARPKANVEDGDDLWIAKFTSIDDTWPVERLEIATLAMARAVGIRTPEARLELAASRHPVGLIKRFDRRQGGRLPYMSARTALGKRGSAHGYYTDIADALRQMSVLPDRDILELWRRLLFTVLITNTDDHLKNHGLLYVRDNRWRLSPMFDVNPQPRRQPTLETGISDIHGFEPSVEAVIDAAPFFDIEKADAKTMAREMANTVSEIWGETLRQHGITGAAHRRCAPAFEHDRMETAFGL</sequence>
<geneLocation type="plasmid" evidence="7 8">
    <name>pP66_d</name>
</geneLocation>
<protein>
    <submittedName>
        <fullName evidence="7">HipA-like protein</fullName>
    </submittedName>
</protein>
<feature type="domain" description="HipA-like C-terminal" evidence="5">
    <location>
        <begin position="168"/>
        <end position="378"/>
    </location>
</feature>
<dbReference type="GO" id="GO:0016740">
    <property type="term" value="F:transferase activity"/>
    <property type="evidence" value="ECO:0007669"/>
    <property type="project" value="UniProtKB-KW"/>
</dbReference>
<keyword evidence="3" id="KW-0418">Kinase</keyword>
<evidence type="ECO:0000313" key="8">
    <source>
        <dbReference type="Proteomes" id="UP000236536"/>
    </source>
</evidence>
<comment type="similarity">
    <text evidence="1">Belongs to the HipA Ser/Thr kinase family.</text>
</comment>
<dbReference type="EMBL" id="CP010709">
    <property type="protein sequence ID" value="AUQ97009.1"/>
    <property type="molecule type" value="Genomic_DNA"/>
</dbReference>
<dbReference type="Pfam" id="PF07804">
    <property type="entry name" value="HipA_C"/>
    <property type="match status" value="1"/>
</dbReference>
<evidence type="ECO:0000256" key="1">
    <source>
        <dbReference type="ARBA" id="ARBA00010164"/>
    </source>
</evidence>
<gene>
    <name evidence="7" type="ORF">PhaeoP66_04283</name>
</gene>
<dbReference type="InterPro" id="IPR052028">
    <property type="entry name" value="HipA_Ser/Thr_kinase"/>
</dbReference>
<evidence type="ECO:0000313" key="7">
    <source>
        <dbReference type="EMBL" id="AUQ97009.1"/>
    </source>
</evidence>
<keyword evidence="2 7" id="KW-0808">Transferase</keyword>
<feature type="compositionally biased region" description="Basic and acidic residues" evidence="4">
    <location>
        <begin position="61"/>
        <end position="71"/>
    </location>
</feature>
<feature type="region of interest" description="Disordered" evidence="4">
    <location>
        <begin position="55"/>
        <end position="78"/>
    </location>
</feature>
<evidence type="ECO:0000256" key="4">
    <source>
        <dbReference type="SAM" id="MobiDB-lite"/>
    </source>
</evidence>
<dbReference type="InterPro" id="IPR012893">
    <property type="entry name" value="HipA-like_C"/>
</dbReference>
<evidence type="ECO:0000256" key="3">
    <source>
        <dbReference type="ARBA" id="ARBA00022777"/>
    </source>
</evidence>
<evidence type="ECO:0000256" key="2">
    <source>
        <dbReference type="ARBA" id="ARBA00022679"/>
    </source>
</evidence>
<reference evidence="7 8" key="2">
    <citation type="journal article" date="2017" name="Int. J. Syst. Evol. Microbiol.">
        <title>Adaptation of Surface-Associated Bacteria to the Open Ocean: A Genomically Distinct Subpopulation of Phaeobacter gallaeciensis Colonizes Pacific Mesozooplankton.</title>
        <authorList>
            <person name="Freese H.M."/>
            <person name="Methner A."/>
            <person name="Overmann J."/>
        </authorList>
    </citation>
    <scope>NUCLEOTIDE SEQUENCE [LARGE SCALE GENOMIC DNA]</scope>
    <source>
        <strain evidence="7 8">P66</strain>
    </source>
</reference>
<dbReference type="PANTHER" id="PTHR37419:SF8">
    <property type="entry name" value="TOXIN YJJJ"/>
    <property type="match status" value="1"/>
</dbReference>
<feature type="domain" description="HipA N-terminal subdomain 1" evidence="6">
    <location>
        <begin position="14"/>
        <end position="105"/>
    </location>
</feature>
<dbReference type="InterPro" id="IPR017508">
    <property type="entry name" value="HipA_N1"/>
</dbReference>
<accession>A0ABM7DN17</accession>
<evidence type="ECO:0000259" key="5">
    <source>
        <dbReference type="Pfam" id="PF07804"/>
    </source>
</evidence>
<dbReference type="Proteomes" id="UP000236536">
    <property type="component" value="Plasmid pP66_d"/>
</dbReference>
<evidence type="ECO:0000259" key="6">
    <source>
        <dbReference type="Pfam" id="PF13657"/>
    </source>
</evidence>
<keyword evidence="8" id="KW-1185">Reference proteome</keyword>
<organism evidence="7 8">
    <name type="scientific">Phaeobacter inhibens</name>
    <dbReference type="NCBI Taxonomy" id="221822"/>
    <lineage>
        <taxon>Bacteria</taxon>
        <taxon>Pseudomonadati</taxon>
        <taxon>Pseudomonadota</taxon>
        <taxon>Alphaproteobacteria</taxon>
        <taxon>Rhodobacterales</taxon>
        <taxon>Roseobacteraceae</taxon>
        <taxon>Phaeobacter</taxon>
    </lineage>
</organism>
<name>A0ABM7DN17_9RHOB</name>